<evidence type="ECO:0000313" key="2">
    <source>
        <dbReference type="Proteomes" id="UP000000457"/>
    </source>
</evidence>
<sequence>MLYCQPESFYNEMKYISDNKEDFPKKLKAANYNIPNELSNIDPISFLIKMVLTEPEPDENSIYALRTYGTYNSTQVNSTDRIMQVYYATVSDGCLFVSNPSVASITFEDSKMYFTSSDEYGDEYWFTLEDIAENKHNNPYAESSYIRYGKDIFNPNNLMAKIPLNLLQNLV</sequence>
<evidence type="ECO:0000313" key="1">
    <source>
        <dbReference type="EMBL" id="AFC21561.1"/>
    </source>
</evidence>
<dbReference type="Proteomes" id="UP000000457">
    <property type="component" value="Segment"/>
</dbReference>
<reference evidence="1 2" key="1">
    <citation type="journal article" date="2014" name="Virology">
        <title>Supersize me: Cronobacter sakazakii phage GAP32.</title>
        <authorList>
            <person name="Abbasifar R."/>
            <person name="Griffiths M.W."/>
            <person name="Sabour P.M."/>
            <person name="Ackermann H.-W."/>
            <person name="Vandersteegen K."/>
            <person name="Lavigne R."/>
            <person name="Noben J.-P."/>
            <person name="Villa A.A."/>
            <person name="Abbasifar A."/>
            <person name="Nash J.H.E."/>
            <person name="Kropinski A.M."/>
        </authorList>
    </citation>
    <scope>NUCLEOTIDE SEQUENCE [LARGE SCALE GENOMIC DNA]</scope>
    <source>
        <strain evidence="1">GAP-32</strain>
    </source>
</reference>
<protein>
    <submittedName>
        <fullName evidence="1">Uncharacterized protein</fullName>
    </submittedName>
</protein>
<keyword evidence="2" id="KW-1185">Reference proteome</keyword>
<dbReference type="EMBL" id="JN882285">
    <property type="protein sequence ID" value="AFC21561.1"/>
    <property type="molecule type" value="Genomic_DNA"/>
</dbReference>
<proteinExistence type="predicted"/>
<gene>
    <name evidence="1" type="ORF">GAP32_113</name>
</gene>
<organism evidence="1 2">
    <name type="scientific">Cronobacter phage vB_CsaM_GAP32</name>
    <dbReference type="NCBI Taxonomy" id="1141136"/>
    <lineage>
        <taxon>Viruses</taxon>
        <taxon>Duplodnaviria</taxon>
        <taxon>Heunggongvirae</taxon>
        <taxon>Uroviricota</taxon>
        <taxon>Caudoviricetes</taxon>
        <taxon>Mimasvirus</taxon>
        <taxon>Mimasvirus GAP32</taxon>
    </lineage>
</organism>
<dbReference type="KEGG" id="vg:13993851"/>
<name>K4F5R6_9CAUD</name>
<dbReference type="OrthoDB" id="21227at10239"/>
<dbReference type="RefSeq" id="YP_006987216.1">
    <property type="nucleotide sequence ID" value="NC_019401.1"/>
</dbReference>
<accession>K4F5R6</accession>
<dbReference type="GeneID" id="13993851"/>